<dbReference type="EMBL" id="JAHQZT010000009">
    <property type="protein sequence ID" value="MBV0933444.1"/>
    <property type="molecule type" value="Genomic_DNA"/>
</dbReference>
<dbReference type="PANTHER" id="PTHR47505">
    <property type="entry name" value="DNA UTILIZATION PROTEIN YHGH"/>
    <property type="match status" value="1"/>
</dbReference>
<dbReference type="PANTHER" id="PTHR47505:SF1">
    <property type="entry name" value="DNA UTILIZATION PROTEIN YHGH"/>
    <property type="match status" value="1"/>
</dbReference>
<dbReference type="Proteomes" id="UP000755551">
    <property type="component" value="Unassembled WGS sequence"/>
</dbReference>
<reference evidence="2 3" key="1">
    <citation type="submission" date="2021-06" db="EMBL/GenBank/DDBJ databases">
        <title>Bacterium isolated from marine sediment.</title>
        <authorList>
            <person name="Zhu K.-L."/>
            <person name="Du Z.-J."/>
            <person name="Liang Q.-Y."/>
        </authorList>
    </citation>
    <scope>NUCLEOTIDE SEQUENCE [LARGE SCALE GENOMIC DNA]</scope>
    <source>
        <strain evidence="2 3">A346</strain>
    </source>
</reference>
<dbReference type="Pfam" id="PF18912">
    <property type="entry name" value="DZR_2"/>
    <property type="match status" value="1"/>
</dbReference>
<evidence type="ECO:0000259" key="1">
    <source>
        <dbReference type="Pfam" id="PF18912"/>
    </source>
</evidence>
<name>A0ABS6MAX3_9GAMM</name>
<accession>A0ABS6MAX3</accession>
<evidence type="ECO:0000313" key="3">
    <source>
        <dbReference type="Proteomes" id="UP000755551"/>
    </source>
</evidence>
<dbReference type="InterPro" id="IPR044005">
    <property type="entry name" value="DZR_2"/>
</dbReference>
<proteinExistence type="predicted"/>
<sequence length="235" mass="26286">MSSQQINSWIKNKQICALCSIRGADHHGLCAGCHADLPWLLHYCRSCALPLPLSASPGSLCGHCIRQPPAFDRTLAAFEYDFPLSQLLPTIKYHRQPAQLGWLGRVLADYIRDRQDGDWPEVLVPVPMHTLSEFKRGFNQARLLTQVLGRSLHLPLAEPVRKVRRTPHQMALSLEDRCQNLQQAFAVHARPPRHLALVDDVMTTGTTVNTLAQALKAAGAERVDVWVLARTAEVR</sequence>
<protein>
    <submittedName>
        <fullName evidence="2">ComF family protein</fullName>
    </submittedName>
</protein>
<dbReference type="CDD" id="cd06223">
    <property type="entry name" value="PRTases_typeI"/>
    <property type="match status" value="1"/>
</dbReference>
<dbReference type="InterPro" id="IPR051910">
    <property type="entry name" value="ComF/GntX_DNA_util-trans"/>
</dbReference>
<feature type="domain" description="Double zinc ribbon" evidence="1">
    <location>
        <begin position="16"/>
        <end position="64"/>
    </location>
</feature>
<keyword evidence="3" id="KW-1185">Reference proteome</keyword>
<gene>
    <name evidence="2" type="ORF">KTN04_08855</name>
</gene>
<dbReference type="RefSeq" id="WP_217334865.1">
    <property type="nucleotide sequence ID" value="NZ_JAHQZT010000009.1"/>
</dbReference>
<dbReference type="InterPro" id="IPR000836">
    <property type="entry name" value="PRTase_dom"/>
</dbReference>
<organism evidence="2 3">
    <name type="scientific">Marinobacterium weihaiense</name>
    <dbReference type="NCBI Taxonomy" id="2851016"/>
    <lineage>
        <taxon>Bacteria</taxon>
        <taxon>Pseudomonadati</taxon>
        <taxon>Pseudomonadota</taxon>
        <taxon>Gammaproteobacteria</taxon>
        <taxon>Oceanospirillales</taxon>
        <taxon>Oceanospirillaceae</taxon>
        <taxon>Marinobacterium</taxon>
    </lineage>
</organism>
<evidence type="ECO:0000313" key="2">
    <source>
        <dbReference type="EMBL" id="MBV0933444.1"/>
    </source>
</evidence>
<comment type="caution">
    <text evidence="2">The sequence shown here is derived from an EMBL/GenBank/DDBJ whole genome shotgun (WGS) entry which is preliminary data.</text>
</comment>